<keyword evidence="4" id="KW-1185">Reference proteome</keyword>
<feature type="compositionally biased region" description="Basic residues" evidence="1">
    <location>
        <begin position="293"/>
        <end position="309"/>
    </location>
</feature>
<dbReference type="InterPro" id="IPR042403">
    <property type="entry name" value="Spt21/Ams2"/>
</dbReference>
<reference evidence="3 4" key="1">
    <citation type="submission" date="2024-01" db="EMBL/GenBank/DDBJ databases">
        <title>Complete genome of Cladobotryum mycophilum ATHUM6906.</title>
        <authorList>
            <person name="Christinaki A.C."/>
            <person name="Myridakis A.I."/>
            <person name="Kouvelis V.N."/>
        </authorList>
    </citation>
    <scope>NUCLEOTIDE SEQUENCE [LARGE SCALE GENOMIC DNA]</scope>
    <source>
        <strain evidence="3 4">ATHUM6906</strain>
    </source>
</reference>
<evidence type="ECO:0000259" key="2">
    <source>
        <dbReference type="Pfam" id="PF25823"/>
    </source>
</evidence>
<feature type="compositionally biased region" description="Polar residues" evidence="1">
    <location>
        <begin position="651"/>
        <end position="671"/>
    </location>
</feature>
<dbReference type="InterPro" id="IPR013088">
    <property type="entry name" value="Znf_NHR/GATA"/>
</dbReference>
<dbReference type="InterPro" id="IPR057725">
    <property type="entry name" value="Ams2-SPT21_N"/>
</dbReference>
<dbReference type="Pfam" id="PF25823">
    <property type="entry name" value="Ams2-SPT21_N"/>
    <property type="match status" value="1"/>
</dbReference>
<evidence type="ECO:0000313" key="3">
    <source>
        <dbReference type="EMBL" id="KAK5993446.1"/>
    </source>
</evidence>
<dbReference type="EMBL" id="JAVFKD010000012">
    <property type="protein sequence ID" value="KAK5993446.1"/>
    <property type="molecule type" value="Genomic_DNA"/>
</dbReference>
<feature type="region of interest" description="Disordered" evidence="1">
    <location>
        <begin position="374"/>
        <end position="530"/>
    </location>
</feature>
<dbReference type="PANTHER" id="PTHR39147">
    <property type="entry name" value="PROTEIN SPT21"/>
    <property type="match status" value="1"/>
</dbReference>
<feature type="region of interest" description="Disordered" evidence="1">
    <location>
        <begin position="974"/>
        <end position="1078"/>
    </location>
</feature>
<gene>
    <name evidence="3" type="ORF">PT974_06877</name>
</gene>
<feature type="compositionally biased region" description="Pro residues" evidence="1">
    <location>
        <begin position="672"/>
        <end position="688"/>
    </location>
</feature>
<accession>A0ABR0SMP6</accession>
<name>A0ABR0SMP6_9HYPO</name>
<evidence type="ECO:0000313" key="4">
    <source>
        <dbReference type="Proteomes" id="UP001338125"/>
    </source>
</evidence>
<feature type="compositionally biased region" description="Polar residues" evidence="1">
    <location>
        <begin position="559"/>
        <end position="569"/>
    </location>
</feature>
<dbReference type="Proteomes" id="UP001338125">
    <property type="component" value="Unassembled WGS sequence"/>
</dbReference>
<feature type="compositionally biased region" description="Polar residues" evidence="1">
    <location>
        <begin position="1063"/>
        <end position="1077"/>
    </location>
</feature>
<feature type="domain" description="Ams2/SPT21 N-terminal" evidence="2">
    <location>
        <begin position="38"/>
        <end position="173"/>
    </location>
</feature>
<feature type="compositionally biased region" description="Low complexity" evidence="1">
    <location>
        <begin position="278"/>
        <end position="292"/>
    </location>
</feature>
<feature type="compositionally biased region" description="Low complexity" evidence="1">
    <location>
        <begin position="1189"/>
        <end position="1222"/>
    </location>
</feature>
<protein>
    <recommendedName>
        <fullName evidence="2">Ams2/SPT21 N-terminal domain-containing protein</fullName>
    </recommendedName>
</protein>
<evidence type="ECO:0000256" key="1">
    <source>
        <dbReference type="SAM" id="MobiDB-lite"/>
    </source>
</evidence>
<sequence length="1335" mass="144875">MASPMPMAATSNGWNNMPAAAAVVAAAPAVGEVDEYGVQTRAMGLKVHYTFDKEAKINFLARCPQTLQVQTIAIDETTTIGVVDLRTCIHTITESSPEITGQDCDYTIYAVDYSEPDTPLLGHGLLSWTIDSIRGNPMAQQPKMVTGRVTKNLLGVFGGGNREMLEVRLKFSETNRVQRRFEPAPIEIPQSRPMEGVMTPTGTAEWNAFMQSHPQMGQPVHYDHTSRVASPAFSHSQAPPPPTNRRDSIGPAVTPKEPIQEIQRVAPTPVDPTPVPAAPATSSRPSSRTSNRPPRRKPPTGRPRGRPRKKPAEGNTSGYEDGTEGEEIREDGPAKKRAKTTKVEKSDSTPFSGGHESLRVTASISGSLRNFRPIAMNPEAGAGNQLQEIPRAPTPRPEGGLKGASGRGSIRRESTLSQPPASNYSLSFSESRQPLSPSQDGRSPDSLAPTPNYSEASPPDIGSSPPVRRTTSFIRSSPPPSSPVLPPMPTAKLPHEASFVNGELDELFGEEPGQPIVEEEELPPPPIVRKETKRLTGVPIQVFQIQDGPAGQDLVHIRSYTTPHPSSSAPGPPEAHYLPPMRQETSRSQSSRPASRKRKGRAQSPPPQPPTPPPTTDAVEKPMTPIHAPTPVAAPVFQPAPTPAHEPEPQFTPQPESQFEPQSELQVESQPDPQPMPQVEPELEPSPEPAEAIPMPVHEETAHDPILQLALSLSMSEPPELSQSIPSQASPPQESLPTFSQEPEVPQELPLPSQQPSKSRAAKPKQSRQLNRSQSAGPLALPMPAAPESEPIGPSSLSQPPTTASEPPRPGAVPPALRRATSIGPLTLPAPESASTETTTPLALPVSEEPCPPNSNKHAIKQRLEEAIMNGEMPPFCSNCGAIETPTWRKIWVKEEKGAPENFDFSEKPGRVTAVEILQRDEDNKPTLHRIVKKSLASADDRKVWQEMLLCNPCGIWLSKCKCHRPSDRWDKDLSRIGQERRKKGTGRSNPRPKKARSRDDSQIHPTSEANIPTDALEPVEPSSPKLADTLPMQLDLTKSENRQSEDRLMPPKAVDDCDMRSNPGSTHSRGSGTEQSPIDIEFDDAVGSTKRLLFPSPRKDGMPKVLSDVDINIVQTTECRQVKELNGGKENIAIAGTDEATDELDDLEALFRSPTKERPSTPPPNAKSASGPFKTPTRPTPSHRPITRSVSRSLRSVRSVRSLASPSQQTLQRTPTQTPRSALAVPGSSTRRRSPRNHQSGFDDSIFDTPISRSITQMMSQQNSFVLGDQGLDFSTLPTLDGQGNDLIDFGNLLSTDGAAPSSPAKENQIGFDYDGAVNAWPSWNLENAMDTKE</sequence>
<feature type="compositionally biased region" description="Polar residues" evidence="1">
    <location>
        <begin position="415"/>
        <end position="441"/>
    </location>
</feature>
<feature type="compositionally biased region" description="Low complexity" evidence="1">
    <location>
        <begin position="775"/>
        <end position="791"/>
    </location>
</feature>
<feature type="compositionally biased region" description="Low complexity" evidence="1">
    <location>
        <begin position="709"/>
        <end position="757"/>
    </location>
</feature>
<dbReference type="SUPFAM" id="SSF57716">
    <property type="entry name" value="Glucocorticoid receptor-like (DNA-binding domain)"/>
    <property type="match status" value="1"/>
</dbReference>
<feature type="compositionally biased region" description="Pro residues" evidence="1">
    <location>
        <begin position="477"/>
        <end position="489"/>
    </location>
</feature>
<feature type="region of interest" description="Disordered" evidence="1">
    <location>
        <begin position="544"/>
        <end position="856"/>
    </location>
</feature>
<feature type="compositionally biased region" description="Polar residues" evidence="1">
    <location>
        <begin position="795"/>
        <end position="805"/>
    </location>
</feature>
<organism evidence="3 4">
    <name type="scientific">Cladobotryum mycophilum</name>
    <dbReference type="NCBI Taxonomy" id="491253"/>
    <lineage>
        <taxon>Eukaryota</taxon>
        <taxon>Fungi</taxon>
        <taxon>Dikarya</taxon>
        <taxon>Ascomycota</taxon>
        <taxon>Pezizomycotina</taxon>
        <taxon>Sordariomycetes</taxon>
        <taxon>Hypocreomycetidae</taxon>
        <taxon>Hypocreales</taxon>
        <taxon>Hypocreaceae</taxon>
        <taxon>Cladobotryum</taxon>
    </lineage>
</organism>
<feature type="compositionally biased region" description="Pro residues" evidence="1">
    <location>
        <begin position="604"/>
        <end position="615"/>
    </location>
</feature>
<dbReference type="PANTHER" id="PTHR39147:SF1">
    <property type="entry name" value="PROTEIN SPT21"/>
    <property type="match status" value="1"/>
</dbReference>
<feature type="region of interest" description="Disordered" evidence="1">
    <location>
        <begin position="229"/>
        <end position="360"/>
    </location>
</feature>
<feature type="compositionally biased region" description="Basic and acidic residues" evidence="1">
    <location>
        <begin position="1038"/>
        <end position="1060"/>
    </location>
</feature>
<dbReference type="Gene3D" id="3.30.50.10">
    <property type="entry name" value="Erythroid Transcription Factor GATA-1, subunit A"/>
    <property type="match status" value="1"/>
</dbReference>
<proteinExistence type="predicted"/>
<feature type="compositionally biased region" description="Basic residues" evidence="1">
    <location>
        <begin position="981"/>
        <end position="997"/>
    </location>
</feature>
<feature type="region of interest" description="Disordered" evidence="1">
    <location>
        <begin position="1153"/>
        <end position="1247"/>
    </location>
</feature>
<comment type="caution">
    <text evidence="3">The sequence shown here is derived from an EMBL/GenBank/DDBJ whole genome shotgun (WGS) entry which is preliminary data.</text>
</comment>